<feature type="region of interest" description="Disordered" evidence="1">
    <location>
        <begin position="1"/>
        <end position="59"/>
    </location>
</feature>
<protein>
    <submittedName>
        <fullName evidence="2">Uncharacterized protein</fullName>
    </submittedName>
</protein>
<evidence type="ECO:0000313" key="2">
    <source>
        <dbReference type="EMBL" id="QKS51111.1"/>
    </source>
</evidence>
<name>A0A6N1AHA7_9PROT</name>
<dbReference type="KEGG" id="aoz:HUE56_11395"/>
<evidence type="ECO:0000313" key="3">
    <source>
        <dbReference type="Proteomes" id="UP000509702"/>
    </source>
</evidence>
<evidence type="ECO:0000256" key="1">
    <source>
        <dbReference type="SAM" id="MobiDB-lite"/>
    </source>
</evidence>
<organism evidence="2 3">
    <name type="scientific">Azospirillum oryzae</name>
    <dbReference type="NCBI Taxonomy" id="286727"/>
    <lineage>
        <taxon>Bacteria</taxon>
        <taxon>Pseudomonadati</taxon>
        <taxon>Pseudomonadota</taxon>
        <taxon>Alphaproteobacteria</taxon>
        <taxon>Rhodospirillales</taxon>
        <taxon>Azospirillaceae</taxon>
        <taxon>Azospirillum</taxon>
    </lineage>
</organism>
<keyword evidence="3" id="KW-1185">Reference proteome</keyword>
<reference evidence="2 3" key="1">
    <citation type="submission" date="2020-06" db="EMBL/GenBank/DDBJ databases">
        <title>Complete genome of Azosprillum oryzae KACC14407.</title>
        <authorList>
            <person name="Kim M."/>
            <person name="Park Y.-J."/>
            <person name="Shin J.-H."/>
        </authorList>
    </citation>
    <scope>NUCLEOTIDE SEQUENCE [LARGE SCALE GENOMIC DNA]</scope>
    <source>
        <strain evidence="2 3">KACC 14407</strain>
    </source>
</reference>
<proteinExistence type="predicted"/>
<dbReference type="EMBL" id="CP054619">
    <property type="protein sequence ID" value="QKS51111.1"/>
    <property type="molecule type" value="Genomic_DNA"/>
</dbReference>
<dbReference type="RefSeq" id="WP_149197787.1">
    <property type="nucleotide sequence ID" value="NZ_BSOV01000018.1"/>
</dbReference>
<feature type="compositionally biased region" description="Basic and acidic residues" evidence="1">
    <location>
        <begin position="39"/>
        <end position="59"/>
    </location>
</feature>
<gene>
    <name evidence="2" type="ORF">HUE56_11395</name>
</gene>
<dbReference type="OrthoDB" id="7308051at2"/>
<dbReference type="AlphaFoldDB" id="A0A6N1AHA7"/>
<sequence length="59" mass="6494">MSDKPAEDQPVQGEVNKQAPDVPSIRSEKEPNGNGVRRPASEKANDREGQTREQGYDEA</sequence>
<dbReference type="Proteomes" id="UP000509702">
    <property type="component" value="Chromosome"/>
</dbReference>
<accession>A0A6N1AHA7</accession>